<keyword evidence="4 6" id="KW-1133">Transmembrane helix</keyword>
<feature type="transmembrane region" description="Helical" evidence="6">
    <location>
        <begin position="196"/>
        <end position="214"/>
    </location>
</feature>
<comment type="subcellular location">
    <subcellularLocation>
        <location evidence="1">Endomembrane system</location>
        <topology evidence="1">Multi-pass membrane protein</topology>
    </subcellularLocation>
</comment>
<comment type="similarity">
    <text evidence="2">Belongs to the DRAM/TMEM150 family.</text>
</comment>
<proteinExistence type="inferred from homology"/>
<protein>
    <recommendedName>
        <fullName evidence="7">CWH43-like N-terminal domain-containing protein</fullName>
    </recommendedName>
</protein>
<dbReference type="GO" id="GO:0012505">
    <property type="term" value="C:endomembrane system"/>
    <property type="evidence" value="ECO:0007669"/>
    <property type="project" value="UniProtKB-SubCell"/>
</dbReference>
<feature type="transmembrane region" description="Helical" evidence="6">
    <location>
        <begin position="88"/>
        <end position="111"/>
    </location>
</feature>
<evidence type="ECO:0000256" key="4">
    <source>
        <dbReference type="ARBA" id="ARBA00022989"/>
    </source>
</evidence>
<name>A0A974BXU2_XENLA</name>
<feature type="transmembrane region" description="Helical" evidence="6">
    <location>
        <begin position="6"/>
        <end position="31"/>
    </location>
</feature>
<dbReference type="Proteomes" id="UP000694892">
    <property type="component" value="Chromosome 9_10L"/>
</dbReference>
<keyword evidence="5 6" id="KW-0472">Membrane</keyword>
<evidence type="ECO:0000313" key="8">
    <source>
        <dbReference type="EMBL" id="OCT62846.1"/>
    </source>
</evidence>
<feature type="domain" description="CWH43-like N-terminal" evidence="7">
    <location>
        <begin position="9"/>
        <end position="217"/>
    </location>
</feature>
<dbReference type="OMA" id="RWIYNIL"/>
<evidence type="ECO:0000256" key="3">
    <source>
        <dbReference type="ARBA" id="ARBA00022692"/>
    </source>
</evidence>
<dbReference type="GO" id="GO:0010506">
    <property type="term" value="P:regulation of autophagy"/>
    <property type="evidence" value="ECO:0007669"/>
    <property type="project" value="TreeGrafter"/>
</dbReference>
<feature type="transmembrane region" description="Helical" evidence="6">
    <location>
        <begin position="123"/>
        <end position="143"/>
    </location>
</feature>
<dbReference type="Pfam" id="PF10277">
    <property type="entry name" value="Frag1"/>
    <property type="match status" value="1"/>
</dbReference>
<dbReference type="AlphaFoldDB" id="A0A974BXU2"/>
<evidence type="ECO:0000259" key="7">
    <source>
        <dbReference type="Pfam" id="PF10277"/>
    </source>
</evidence>
<dbReference type="PANTHER" id="PTHR21324">
    <property type="entry name" value="FASTING-INDUCIBLE INTEGRAL MEMBRANE PROTEIN TM6P1-RELATED"/>
    <property type="match status" value="1"/>
</dbReference>
<accession>A0A974BXU2</accession>
<dbReference type="PANTHER" id="PTHR21324:SF19">
    <property type="entry name" value="DNA DAMAGE-REGULATED AUTOPHAGY MODULATOR PROTEIN 1"/>
    <property type="match status" value="1"/>
</dbReference>
<evidence type="ECO:0000313" key="9">
    <source>
        <dbReference type="Proteomes" id="UP000694892"/>
    </source>
</evidence>
<feature type="transmembrane region" description="Helical" evidence="6">
    <location>
        <begin position="155"/>
        <end position="174"/>
    </location>
</feature>
<dbReference type="GO" id="GO:0005764">
    <property type="term" value="C:lysosome"/>
    <property type="evidence" value="ECO:0007669"/>
    <property type="project" value="TreeGrafter"/>
</dbReference>
<evidence type="ECO:0000256" key="6">
    <source>
        <dbReference type="SAM" id="Phobius"/>
    </source>
</evidence>
<dbReference type="InterPro" id="IPR050911">
    <property type="entry name" value="DRAM/TMEM150_Autophagy_Mod"/>
</dbReference>
<dbReference type="EMBL" id="CM004482">
    <property type="protein sequence ID" value="OCT62846.1"/>
    <property type="molecule type" value="Genomic_DNA"/>
</dbReference>
<evidence type="ECO:0000256" key="1">
    <source>
        <dbReference type="ARBA" id="ARBA00004127"/>
    </source>
</evidence>
<dbReference type="InterPro" id="IPR019402">
    <property type="entry name" value="CWH43_N"/>
</dbReference>
<organism evidence="8 9">
    <name type="scientific">Xenopus laevis</name>
    <name type="common">African clawed frog</name>
    <dbReference type="NCBI Taxonomy" id="8355"/>
    <lineage>
        <taxon>Eukaryota</taxon>
        <taxon>Metazoa</taxon>
        <taxon>Chordata</taxon>
        <taxon>Craniata</taxon>
        <taxon>Vertebrata</taxon>
        <taxon>Euteleostomi</taxon>
        <taxon>Amphibia</taxon>
        <taxon>Batrachia</taxon>
        <taxon>Anura</taxon>
        <taxon>Pipoidea</taxon>
        <taxon>Pipidae</taxon>
        <taxon>Xenopodinae</taxon>
        <taxon>Xenopus</taxon>
        <taxon>Xenopus</taxon>
    </lineage>
</organism>
<reference evidence="9" key="1">
    <citation type="journal article" date="2016" name="Nature">
        <title>Genome evolution in the allotetraploid frog Xenopus laevis.</title>
        <authorList>
            <person name="Session A.M."/>
            <person name="Uno Y."/>
            <person name="Kwon T."/>
            <person name="Chapman J.A."/>
            <person name="Toyoda A."/>
            <person name="Takahashi S."/>
            <person name="Fukui A."/>
            <person name="Hikosaka A."/>
            <person name="Suzuki A."/>
            <person name="Kondo M."/>
            <person name="van Heeringen S.J."/>
            <person name="Quigley I."/>
            <person name="Heinz S."/>
            <person name="Ogino H."/>
            <person name="Ochi H."/>
            <person name="Hellsten U."/>
            <person name="Lyons J.B."/>
            <person name="Simakov O."/>
            <person name="Putnam N."/>
            <person name="Stites J."/>
            <person name="Kuroki Y."/>
            <person name="Tanaka T."/>
            <person name="Michiue T."/>
            <person name="Watanabe M."/>
            <person name="Bogdanovic O."/>
            <person name="Lister R."/>
            <person name="Georgiou G."/>
            <person name="Paranjpe S.S."/>
            <person name="van Kruijsbergen I."/>
            <person name="Shu S."/>
            <person name="Carlson J."/>
            <person name="Kinoshita T."/>
            <person name="Ohta Y."/>
            <person name="Mawaribuchi S."/>
            <person name="Jenkins J."/>
            <person name="Grimwood J."/>
            <person name="Schmutz J."/>
            <person name="Mitros T."/>
            <person name="Mozaffari S.V."/>
            <person name="Suzuki Y."/>
            <person name="Haramoto Y."/>
            <person name="Yamamoto T.S."/>
            <person name="Takagi C."/>
            <person name="Heald R."/>
            <person name="Miller K."/>
            <person name="Haudenschild C."/>
            <person name="Kitzman J."/>
            <person name="Nakayama T."/>
            <person name="Izutsu Y."/>
            <person name="Robert J."/>
            <person name="Fortriede J."/>
            <person name="Burns K."/>
            <person name="Lotay V."/>
            <person name="Karimi K."/>
            <person name="Yasuoka Y."/>
            <person name="Dichmann D.S."/>
            <person name="Flajnik M.F."/>
            <person name="Houston D.W."/>
            <person name="Shendure J."/>
            <person name="DuPasquier L."/>
            <person name="Vize P.D."/>
            <person name="Zorn A.M."/>
            <person name="Ito M."/>
            <person name="Marcotte E.M."/>
            <person name="Wallingford J.B."/>
            <person name="Ito Y."/>
            <person name="Asashima M."/>
            <person name="Ueno N."/>
            <person name="Matsuda Y."/>
            <person name="Veenstra G.J."/>
            <person name="Fujiyama A."/>
            <person name="Harland R.M."/>
            <person name="Taira M."/>
            <person name="Rokhsar D.S."/>
        </authorList>
    </citation>
    <scope>NUCLEOTIDE SEQUENCE [LARGE SCALE GENOMIC DNA]</scope>
    <source>
        <strain evidence="9">J</strain>
    </source>
</reference>
<evidence type="ECO:0000256" key="2">
    <source>
        <dbReference type="ARBA" id="ARBA00006565"/>
    </source>
</evidence>
<gene>
    <name evidence="8" type="ORF">XELAEV_18043937mg</name>
</gene>
<keyword evidence="3 6" id="KW-0812">Transmembrane</keyword>
<sequence length="238" mass="26825">MKKNYLTGLALLPIFWTVSTAIGLAVAYTIAVSLQHTRPFLPFISQIGVHQPERTITKTATTVSCIIDVAVKTLNYKFNKLYRPKFRWIYNILLLCVGLLSCSGFIFAGYVRGEDWLRGHQSASFVGFSMGAAYNIFQCLLYSVTPARRKSLRMIYYRIFVCAITVLPMIAFIVSDGVCMILNSCDKELLENAHPLLEWVGMFGLLCFMPTYAMEIQIIGLTDPSHIQGTCQMTVVKY</sequence>
<evidence type="ECO:0000256" key="5">
    <source>
        <dbReference type="ARBA" id="ARBA00023136"/>
    </source>
</evidence>